<dbReference type="InterPro" id="IPR036890">
    <property type="entry name" value="HATPase_C_sf"/>
</dbReference>
<dbReference type="InterPro" id="IPR011990">
    <property type="entry name" value="TPR-like_helical_dom_sf"/>
</dbReference>
<evidence type="ECO:0000256" key="2">
    <source>
        <dbReference type="ARBA" id="ARBA00022777"/>
    </source>
</evidence>
<feature type="signal peptide" evidence="6">
    <location>
        <begin position="1"/>
        <end position="18"/>
    </location>
</feature>
<keyword evidence="5" id="KW-1133">Transmembrane helix</keyword>
<gene>
    <name evidence="8" type="ORF">HYN43_002580</name>
</gene>
<feature type="domain" description="Histidine kinase/HSP90-like ATPase" evidence="7">
    <location>
        <begin position="457"/>
        <end position="548"/>
    </location>
</feature>
<feature type="repeat" description="TPR" evidence="4">
    <location>
        <begin position="106"/>
        <end position="139"/>
    </location>
</feature>
<dbReference type="KEGG" id="muh:HYN43_002580"/>
<protein>
    <submittedName>
        <fullName evidence="8">ATP-binding protein</fullName>
    </submittedName>
</protein>
<dbReference type="CDD" id="cd16917">
    <property type="entry name" value="HATPase_UhpB-NarQ-NarX-like"/>
    <property type="match status" value="1"/>
</dbReference>
<dbReference type="Gene3D" id="1.25.40.10">
    <property type="entry name" value="Tetratricopeptide repeat domain"/>
    <property type="match status" value="2"/>
</dbReference>
<dbReference type="PANTHER" id="PTHR24421">
    <property type="entry name" value="NITRATE/NITRITE SENSOR PROTEIN NARX-RELATED"/>
    <property type="match status" value="1"/>
</dbReference>
<dbReference type="Proteomes" id="UP000270046">
    <property type="component" value="Chromosome"/>
</dbReference>
<keyword evidence="4" id="KW-0802">TPR repeat</keyword>
<dbReference type="InterPro" id="IPR019734">
    <property type="entry name" value="TPR_rpt"/>
</dbReference>
<keyword evidence="5" id="KW-0472">Membrane</keyword>
<evidence type="ECO:0000313" key="8">
    <source>
        <dbReference type="EMBL" id="AYL94246.1"/>
    </source>
</evidence>
<feature type="transmembrane region" description="Helical" evidence="5">
    <location>
        <begin position="326"/>
        <end position="346"/>
    </location>
</feature>
<dbReference type="Pfam" id="PF13181">
    <property type="entry name" value="TPR_8"/>
    <property type="match status" value="2"/>
</dbReference>
<evidence type="ECO:0000256" key="1">
    <source>
        <dbReference type="ARBA" id="ARBA00022679"/>
    </source>
</evidence>
<keyword evidence="3" id="KW-0902">Two-component regulatory system</keyword>
<dbReference type="EMBL" id="CP032869">
    <property type="protein sequence ID" value="AYL94246.1"/>
    <property type="molecule type" value="Genomic_DNA"/>
</dbReference>
<proteinExistence type="predicted"/>
<evidence type="ECO:0000259" key="7">
    <source>
        <dbReference type="SMART" id="SM00387"/>
    </source>
</evidence>
<dbReference type="InterPro" id="IPR050482">
    <property type="entry name" value="Sensor_HK_TwoCompSys"/>
</dbReference>
<dbReference type="SUPFAM" id="SSF48452">
    <property type="entry name" value="TPR-like"/>
    <property type="match status" value="1"/>
</dbReference>
<keyword evidence="9" id="KW-1185">Reference proteome</keyword>
<keyword evidence="2" id="KW-0418">Kinase</keyword>
<keyword evidence="5" id="KW-0812">Transmembrane</keyword>
<dbReference type="PROSITE" id="PS51257">
    <property type="entry name" value="PROKAR_LIPOPROTEIN"/>
    <property type="match status" value="1"/>
</dbReference>
<keyword evidence="6" id="KW-0732">Signal</keyword>
<feature type="chain" id="PRO_5019825258" evidence="6">
    <location>
        <begin position="19"/>
        <end position="548"/>
    </location>
</feature>
<accession>A0A494VHN2</accession>
<evidence type="ECO:0000256" key="3">
    <source>
        <dbReference type="ARBA" id="ARBA00023012"/>
    </source>
</evidence>
<name>A0A494VHN2_9SPHI</name>
<sequence>MKNLSLYLLLLLAFTACQQPKSKQLADPWADYRKGYNWLSKNQDSAFFYFNRSATNATDKFQVALAYQNMAFIQVDAGDNYGAQESLTLSLKSLDEHNPKHQSYLATDYNQLGMTFSNLNDHKRAIDYYKIALQYTEDSQLKQYFLNNQGNSYKDLKKFSDAIESYRAALKIVGYEGLSYARVITNLASTKWLLDKRYDPGPELRGALRIRLHENDLPGQNSSYAHLTDYYTESRPDSALMYALQMLAAANKLHNADDQLYALGKLISLTPGLEAKAYFLQYQRTSDSVQARRNVARNQFAVIRYEVEKAKAETLDLLQKNSERRYQLIAVITLSLLGAIVGIWFYRRRKQRLQIEAERNIQDSKLRLSQIVHDKVANGIYRTMSEVEHQPDMDRMSLLDQLEKIYDVSRNIAHDEPELAIDFTERINTMLYAFKKPMTRLAVTGNEPELWEKAGWEVKEQLSLVLQELMVNMSKHSRATQAHVDFSAVDDSLYIEYQDDGIGLGEKQKKGKGMSGTVSRIEALHGSISFGAGEVKGLHVSIRLPITH</sequence>
<reference evidence="8 9" key="1">
    <citation type="submission" date="2018-10" db="EMBL/GenBank/DDBJ databases">
        <title>Genome sequencing of Mucilaginibacter sp. HYN0043.</title>
        <authorList>
            <person name="Kim M."/>
            <person name="Yi H."/>
        </authorList>
    </citation>
    <scope>NUCLEOTIDE SEQUENCE [LARGE SCALE GENOMIC DNA]</scope>
    <source>
        <strain evidence="8 9">HYN0043</strain>
    </source>
</reference>
<evidence type="ECO:0000256" key="6">
    <source>
        <dbReference type="SAM" id="SignalP"/>
    </source>
</evidence>
<keyword evidence="1" id="KW-0808">Transferase</keyword>
<evidence type="ECO:0000256" key="4">
    <source>
        <dbReference type="PROSITE-ProRule" id="PRU00339"/>
    </source>
</evidence>
<dbReference type="Gene3D" id="3.30.565.10">
    <property type="entry name" value="Histidine kinase-like ATPase, C-terminal domain"/>
    <property type="match status" value="1"/>
</dbReference>
<dbReference type="GO" id="GO:0000160">
    <property type="term" value="P:phosphorelay signal transduction system"/>
    <property type="evidence" value="ECO:0007669"/>
    <property type="project" value="UniProtKB-KW"/>
</dbReference>
<dbReference type="RefSeq" id="WP_119407966.1">
    <property type="nucleotide sequence ID" value="NZ_CP032869.1"/>
</dbReference>
<dbReference type="PROSITE" id="PS50005">
    <property type="entry name" value="TPR"/>
    <property type="match status" value="1"/>
</dbReference>
<dbReference type="InterPro" id="IPR003594">
    <property type="entry name" value="HATPase_dom"/>
</dbReference>
<dbReference type="SUPFAM" id="SSF55874">
    <property type="entry name" value="ATPase domain of HSP90 chaperone/DNA topoisomerase II/histidine kinase"/>
    <property type="match status" value="1"/>
</dbReference>
<dbReference type="GO" id="GO:0005524">
    <property type="term" value="F:ATP binding"/>
    <property type="evidence" value="ECO:0007669"/>
    <property type="project" value="UniProtKB-KW"/>
</dbReference>
<dbReference type="AlphaFoldDB" id="A0A494VHN2"/>
<keyword evidence="8" id="KW-0547">Nucleotide-binding</keyword>
<evidence type="ECO:0000256" key="5">
    <source>
        <dbReference type="SAM" id="Phobius"/>
    </source>
</evidence>
<dbReference type="SMART" id="SM00387">
    <property type="entry name" value="HATPase_c"/>
    <property type="match status" value="1"/>
</dbReference>
<dbReference type="GO" id="GO:0016301">
    <property type="term" value="F:kinase activity"/>
    <property type="evidence" value="ECO:0007669"/>
    <property type="project" value="UniProtKB-KW"/>
</dbReference>
<dbReference type="OrthoDB" id="943406at2"/>
<dbReference type="SMART" id="SM00028">
    <property type="entry name" value="TPR"/>
    <property type="match status" value="3"/>
</dbReference>
<organism evidence="8 9">
    <name type="scientific">Mucilaginibacter celer</name>
    <dbReference type="NCBI Taxonomy" id="2305508"/>
    <lineage>
        <taxon>Bacteria</taxon>
        <taxon>Pseudomonadati</taxon>
        <taxon>Bacteroidota</taxon>
        <taxon>Sphingobacteriia</taxon>
        <taxon>Sphingobacteriales</taxon>
        <taxon>Sphingobacteriaceae</taxon>
        <taxon>Mucilaginibacter</taxon>
    </lineage>
</organism>
<evidence type="ECO:0000313" key="9">
    <source>
        <dbReference type="Proteomes" id="UP000270046"/>
    </source>
</evidence>
<keyword evidence="8" id="KW-0067">ATP-binding</keyword>